<evidence type="ECO:0000313" key="3">
    <source>
        <dbReference type="Proteomes" id="UP000036403"/>
    </source>
</evidence>
<dbReference type="GO" id="GO:0006260">
    <property type="term" value="P:DNA replication"/>
    <property type="evidence" value="ECO:0007669"/>
    <property type="project" value="InterPro"/>
</dbReference>
<evidence type="ECO:0000259" key="1">
    <source>
        <dbReference type="Pfam" id="PF14579"/>
    </source>
</evidence>
<dbReference type="Proteomes" id="UP000036403">
    <property type="component" value="Unassembled WGS sequence"/>
</dbReference>
<dbReference type="SUPFAM" id="SSF160975">
    <property type="entry name" value="AF1531-like"/>
    <property type="match status" value="1"/>
</dbReference>
<proteinExistence type="predicted"/>
<dbReference type="PaxDb" id="67767-A0A0J7L6Q3"/>
<dbReference type="Gene3D" id="1.10.150.870">
    <property type="match status" value="1"/>
</dbReference>
<reference evidence="2 3" key="1">
    <citation type="submission" date="2015-04" db="EMBL/GenBank/DDBJ databases">
        <title>Lasius niger genome sequencing.</title>
        <authorList>
            <person name="Konorov E.A."/>
            <person name="Nikitin M.A."/>
            <person name="Kirill M.V."/>
            <person name="Chang P."/>
        </authorList>
    </citation>
    <scope>NUCLEOTIDE SEQUENCE [LARGE SCALE GENOMIC DNA]</scope>
    <source>
        <tissue evidence="2">Whole</tissue>
    </source>
</reference>
<protein>
    <submittedName>
        <fullName evidence="2">Dna polymerase iii subunit alpha</fullName>
    </submittedName>
</protein>
<sequence length="139" mass="15397">MLKGKSVIAAKLKDFNSRLAKDNTKGSVSQKEKDLIPMLEVALEMYARGISFINLDIENSETKIFKVVEINSKKFILPAFIVLDGLGEVNAQSIVDARKVAPFASFKDLQERTNITKTNSLLLKSLGVLDHLSEETNIS</sequence>
<organism evidence="2 3">
    <name type="scientific">Lasius niger</name>
    <name type="common">Black garden ant</name>
    <dbReference type="NCBI Taxonomy" id="67767"/>
    <lineage>
        <taxon>Eukaryota</taxon>
        <taxon>Metazoa</taxon>
        <taxon>Ecdysozoa</taxon>
        <taxon>Arthropoda</taxon>
        <taxon>Hexapoda</taxon>
        <taxon>Insecta</taxon>
        <taxon>Pterygota</taxon>
        <taxon>Neoptera</taxon>
        <taxon>Endopterygota</taxon>
        <taxon>Hymenoptera</taxon>
        <taxon>Apocrita</taxon>
        <taxon>Aculeata</taxon>
        <taxon>Formicoidea</taxon>
        <taxon>Formicidae</taxon>
        <taxon>Formicinae</taxon>
        <taxon>Lasius</taxon>
        <taxon>Lasius</taxon>
    </lineage>
</organism>
<gene>
    <name evidence="2" type="ORF">RF55_1283</name>
</gene>
<accession>A0A0J7L6Q3</accession>
<dbReference type="Pfam" id="PF14579">
    <property type="entry name" value="HHH_6"/>
    <property type="match status" value="1"/>
</dbReference>
<dbReference type="STRING" id="67767.A0A0J7L6Q3"/>
<dbReference type="OrthoDB" id="8135322at2759"/>
<name>A0A0J7L6Q3_LASNI</name>
<dbReference type="GO" id="GO:0008408">
    <property type="term" value="F:3'-5' exonuclease activity"/>
    <property type="evidence" value="ECO:0007669"/>
    <property type="project" value="InterPro"/>
</dbReference>
<dbReference type="AlphaFoldDB" id="A0A0J7L6Q3"/>
<dbReference type="PANTHER" id="PTHR32294:SF5">
    <property type="entry name" value="DNA POLYMERASE III POLC-TYPE"/>
    <property type="match status" value="1"/>
</dbReference>
<feature type="domain" description="DNA polymerase helix-hairpin-helix motif" evidence="1">
    <location>
        <begin position="49"/>
        <end position="134"/>
    </location>
</feature>
<evidence type="ECO:0000313" key="2">
    <source>
        <dbReference type="EMBL" id="KMQ98346.1"/>
    </source>
</evidence>
<dbReference type="InterPro" id="IPR004805">
    <property type="entry name" value="DnaE2/DnaE/PolC"/>
</dbReference>
<dbReference type="EMBL" id="LBMM01000438">
    <property type="protein sequence ID" value="KMQ98346.1"/>
    <property type="molecule type" value="Genomic_DNA"/>
</dbReference>
<dbReference type="InterPro" id="IPR029460">
    <property type="entry name" value="DNAPol_HHH"/>
</dbReference>
<dbReference type="PANTHER" id="PTHR32294">
    <property type="entry name" value="DNA POLYMERASE III SUBUNIT ALPHA"/>
    <property type="match status" value="1"/>
</dbReference>
<keyword evidence="3" id="KW-1185">Reference proteome</keyword>
<comment type="caution">
    <text evidence="2">The sequence shown here is derived from an EMBL/GenBank/DDBJ whole genome shotgun (WGS) entry which is preliminary data.</text>
</comment>